<dbReference type="EMBL" id="PQWB01000042">
    <property type="protein sequence ID" value="POZ61959.1"/>
    <property type="molecule type" value="Genomic_DNA"/>
</dbReference>
<sequence>MYWTPPPARRGVLLAGVFARGQTGLNAETRFCSEEYYFLMIYMDSMAGAAALCRPSVAPPCYAPSVAAPPPRPAIVPAQPAPEYLDTP</sequence>
<dbReference type="AlphaFoldDB" id="A0A2S5DG08"/>
<comment type="caution">
    <text evidence="1">The sequence shown here is derived from an EMBL/GenBank/DDBJ whole genome shotgun (WGS) entry which is preliminary data.</text>
</comment>
<evidence type="ECO:0000313" key="1">
    <source>
        <dbReference type="EMBL" id="POZ61959.1"/>
    </source>
</evidence>
<protein>
    <submittedName>
        <fullName evidence="1">Uncharacterized protein</fullName>
    </submittedName>
</protein>
<name>A0A2S5DG08_9NEIS</name>
<evidence type="ECO:0000313" key="2">
    <source>
        <dbReference type="Proteomes" id="UP000237082"/>
    </source>
</evidence>
<reference evidence="2" key="1">
    <citation type="submission" date="2018-02" db="EMBL/GenBank/DDBJ databases">
        <authorList>
            <person name="O'Hara-Hanley K."/>
            <person name="Soby S."/>
        </authorList>
    </citation>
    <scope>NUCLEOTIDE SEQUENCE [LARGE SCALE GENOMIC DNA]</scope>
    <source>
        <strain evidence="2">MWU14-2602</strain>
    </source>
</reference>
<gene>
    <name evidence="1" type="ORF">C2I19_11270</name>
</gene>
<organism evidence="1 2">
    <name type="scientific">Chromobacterium alticapitis</name>
    <dbReference type="NCBI Taxonomy" id="2073169"/>
    <lineage>
        <taxon>Bacteria</taxon>
        <taxon>Pseudomonadati</taxon>
        <taxon>Pseudomonadota</taxon>
        <taxon>Betaproteobacteria</taxon>
        <taxon>Neisseriales</taxon>
        <taxon>Chromobacteriaceae</taxon>
        <taxon>Chromobacterium</taxon>
    </lineage>
</organism>
<dbReference type="Proteomes" id="UP000237082">
    <property type="component" value="Unassembled WGS sequence"/>
</dbReference>
<proteinExistence type="predicted"/>
<accession>A0A2S5DG08</accession>
<keyword evidence="2" id="KW-1185">Reference proteome</keyword>